<proteinExistence type="inferred from homology"/>
<gene>
    <name evidence="4" type="ORF">GCM10011517_13910</name>
</gene>
<evidence type="ECO:0000313" key="4">
    <source>
        <dbReference type="EMBL" id="GGE47338.1"/>
    </source>
</evidence>
<dbReference type="Gene3D" id="3.40.50.620">
    <property type="entry name" value="HUPs"/>
    <property type="match status" value="1"/>
</dbReference>
<dbReference type="RefSeq" id="WP_095595800.1">
    <property type="nucleotide sequence ID" value="NZ_BMKN01000001.1"/>
</dbReference>
<dbReference type="CDD" id="cd00293">
    <property type="entry name" value="USP-like"/>
    <property type="match status" value="1"/>
</dbReference>
<reference evidence="4" key="1">
    <citation type="journal article" date="2014" name="Int. J. Syst. Evol. Microbiol.">
        <title>Complete genome sequence of Corynebacterium casei LMG S-19264T (=DSM 44701T), isolated from a smear-ripened cheese.</title>
        <authorList>
            <consortium name="US DOE Joint Genome Institute (JGI-PGF)"/>
            <person name="Walter F."/>
            <person name="Albersmeier A."/>
            <person name="Kalinowski J."/>
            <person name="Ruckert C."/>
        </authorList>
    </citation>
    <scope>NUCLEOTIDE SEQUENCE</scope>
    <source>
        <strain evidence="4">CGMCC 1.16012</strain>
    </source>
</reference>
<accession>A0A917AGS1</accession>
<evidence type="ECO:0000256" key="2">
    <source>
        <dbReference type="PIRNR" id="PIRNR006276"/>
    </source>
</evidence>
<keyword evidence="5" id="KW-1185">Reference proteome</keyword>
<dbReference type="PANTHER" id="PTHR46268">
    <property type="entry name" value="STRESS RESPONSE PROTEIN NHAX"/>
    <property type="match status" value="1"/>
</dbReference>
<evidence type="ECO:0000313" key="5">
    <source>
        <dbReference type="Proteomes" id="UP000606730"/>
    </source>
</evidence>
<name>A0A917AGS1_9RHOB</name>
<comment type="subcellular location">
    <subcellularLocation>
        <location evidence="2">Cytoplasm</location>
    </subcellularLocation>
</comment>
<dbReference type="OrthoDB" id="9792500at2"/>
<dbReference type="InterPro" id="IPR014729">
    <property type="entry name" value="Rossmann-like_a/b/a_fold"/>
</dbReference>
<evidence type="ECO:0000256" key="1">
    <source>
        <dbReference type="ARBA" id="ARBA00008791"/>
    </source>
</evidence>
<dbReference type="AlphaFoldDB" id="A0A917AGS1"/>
<dbReference type="PIRSF" id="PIRSF006276">
    <property type="entry name" value="UspA"/>
    <property type="match status" value="1"/>
</dbReference>
<feature type="domain" description="UspA" evidence="3">
    <location>
        <begin position="1"/>
        <end position="141"/>
    </location>
</feature>
<dbReference type="PANTHER" id="PTHR46268:SF15">
    <property type="entry name" value="UNIVERSAL STRESS PROTEIN HP_0031"/>
    <property type="match status" value="1"/>
</dbReference>
<dbReference type="EMBL" id="BMKN01000001">
    <property type="protein sequence ID" value="GGE47338.1"/>
    <property type="molecule type" value="Genomic_DNA"/>
</dbReference>
<dbReference type="InterPro" id="IPR006015">
    <property type="entry name" value="Universal_stress_UspA"/>
</dbReference>
<protein>
    <recommendedName>
        <fullName evidence="2">Universal stress protein</fullName>
    </recommendedName>
</protein>
<dbReference type="GO" id="GO:0005737">
    <property type="term" value="C:cytoplasm"/>
    <property type="evidence" value="ECO:0007669"/>
    <property type="project" value="UniProtKB-SubCell"/>
</dbReference>
<dbReference type="Pfam" id="PF00582">
    <property type="entry name" value="Usp"/>
    <property type="match status" value="1"/>
</dbReference>
<organism evidence="4 5">
    <name type="scientific">Actibacterium pelagium</name>
    <dbReference type="NCBI Taxonomy" id="2029103"/>
    <lineage>
        <taxon>Bacteria</taxon>
        <taxon>Pseudomonadati</taxon>
        <taxon>Pseudomonadota</taxon>
        <taxon>Alphaproteobacteria</taxon>
        <taxon>Rhodobacterales</taxon>
        <taxon>Roseobacteraceae</taxon>
        <taxon>Actibacterium</taxon>
    </lineage>
</organism>
<sequence length="142" mass="15106">MSKHILCAIDLTHMDNARALVTEAGRIANMEQALLSVVTVLPDYGSSFVGSFFKDGTLKGAAEAARQSLHALVDEVLPDAGTVQCIVEIGSAYEEILDAAKKCDADMIIVGAHKPDLADRIIGPNAARIVRHADVSVLVLRI</sequence>
<reference evidence="4" key="2">
    <citation type="submission" date="2020-09" db="EMBL/GenBank/DDBJ databases">
        <authorList>
            <person name="Sun Q."/>
            <person name="Zhou Y."/>
        </authorList>
    </citation>
    <scope>NUCLEOTIDE SEQUENCE</scope>
    <source>
        <strain evidence="4">CGMCC 1.16012</strain>
    </source>
</reference>
<comment type="similarity">
    <text evidence="1 2">Belongs to the universal stress protein A family.</text>
</comment>
<dbReference type="Proteomes" id="UP000606730">
    <property type="component" value="Unassembled WGS sequence"/>
</dbReference>
<keyword evidence="2" id="KW-0963">Cytoplasm</keyword>
<comment type="caution">
    <text evidence="4">The sequence shown here is derived from an EMBL/GenBank/DDBJ whole genome shotgun (WGS) entry which is preliminary data.</text>
</comment>
<dbReference type="SUPFAM" id="SSF52402">
    <property type="entry name" value="Adenine nucleotide alpha hydrolases-like"/>
    <property type="match status" value="1"/>
</dbReference>
<dbReference type="InterPro" id="IPR006016">
    <property type="entry name" value="UspA"/>
</dbReference>
<evidence type="ECO:0000259" key="3">
    <source>
        <dbReference type="Pfam" id="PF00582"/>
    </source>
</evidence>